<keyword evidence="1" id="KW-0732">Signal</keyword>
<proteinExistence type="predicted"/>
<feature type="signal peptide" evidence="1">
    <location>
        <begin position="1"/>
        <end position="22"/>
    </location>
</feature>
<sequence length="169" mass="19057">MKIRRLLALAGVFFGMSTVALAQSQADDECQNPGNDELLKQGCAYLDEFMKAFNSRDAEAWSKTVHYPHIRIAGGQVQVWNTPEEYAQSNDAKQLAQASTWARSAWTSRKLVQKSDDKLHFVTRFTRYDANDKPILSADSFYVIVKRDGRWGALVRSSYVGIIGKKTAF</sequence>
<accession>A0A4Q0QZB0</accession>
<evidence type="ECO:0000313" key="3">
    <source>
        <dbReference type="Proteomes" id="UP000290174"/>
    </source>
</evidence>
<evidence type="ECO:0000313" key="2">
    <source>
        <dbReference type="EMBL" id="RXH02386.1"/>
    </source>
</evidence>
<gene>
    <name evidence="2" type="ORF">EAS61_02685</name>
</gene>
<evidence type="ECO:0000256" key="1">
    <source>
        <dbReference type="SAM" id="SignalP"/>
    </source>
</evidence>
<reference evidence="2 3" key="1">
    <citation type="submission" date="2018-11" db="EMBL/GenBank/DDBJ databases">
        <title>Bradyrhizobium sp. nov., isolated from effective nodules of peanut in China.</title>
        <authorList>
            <person name="Li Y."/>
        </authorList>
    </citation>
    <scope>NUCLEOTIDE SEQUENCE [LARGE SCALE GENOMIC DNA]</scope>
    <source>
        <strain evidence="2 3">CCBAU 51770</strain>
    </source>
</reference>
<name>A0A4Q0QZB0_9BRAD</name>
<dbReference type="AlphaFoldDB" id="A0A4Q0QZB0"/>
<comment type="caution">
    <text evidence="2">The sequence shown here is derived from an EMBL/GenBank/DDBJ whole genome shotgun (WGS) entry which is preliminary data.</text>
</comment>
<dbReference type="Proteomes" id="UP000290174">
    <property type="component" value="Unassembled WGS sequence"/>
</dbReference>
<protein>
    <recommendedName>
        <fullName evidence="4">DUF4440 domain-containing protein</fullName>
    </recommendedName>
</protein>
<dbReference type="EMBL" id="RKMK01000002">
    <property type="protein sequence ID" value="RXH02386.1"/>
    <property type="molecule type" value="Genomic_DNA"/>
</dbReference>
<evidence type="ECO:0008006" key="4">
    <source>
        <dbReference type="Google" id="ProtNLM"/>
    </source>
</evidence>
<organism evidence="2 3">
    <name type="scientific">Bradyrhizobium zhanjiangense</name>
    <dbReference type="NCBI Taxonomy" id="1325107"/>
    <lineage>
        <taxon>Bacteria</taxon>
        <taxon>Pseudomonadati</taxon>
        <taxon>Pseudomonadota</taxon>
        <taxon>Alphaproteobacteria</taxon>
        <taxon>Hyphomicrobiales</taxon>
        <taxon>Nitrobacteraceae</taxon>
        <taxon>Bradyrhizobium</taxon>
    </lineage>
</organism>
<feature type="chain" id="PRO_5020898552" description="DUF4440 domain-containing protein" evidence="1">
    <location>
        <begin position="23"/>
        <end position="169"/>
    </location>
</feature>
<dbReference type="RefSeq" id="WP_128934647.1">
    <property type="nucleotide sequence ID" value="NZ_CP022221.1"/>
</dbReference>